<feature type="transmembrane region" description="Helical" evidence="9">
    <location>
        <begin position="210"/>
        <end position="232"/>
    </location>
</feature>
<evidence type="ECO:0000313" key="12">
    <source>
        <dbReference type="Proteomes" id="UP000319014"/>
    </source>
</evidence>
<dbReference type="GO" id="GO:0015833">
    <property type="term" value="P:peptide transport"/>
    <property type="evidence" value="ECO:0007669"/>
    <property type="project" value="UniProtKB-KW"/>
</dbReference>
<feature type="domain" description="ABC transmembrane type-1" evidence="10">
    <location>
        <begin position="97"/>
        <end position="286"/>
    </location>
</feature>
<evidence type="ECO:0000256" key="7">
    <source>
        <dbReference type="ARBA" id="ARBA00022989"/>
    </source>
</evidence>
<keyword evidence="2 9" id="KW-0813">Transport</keyword>
<feature type="transmembrane region" description="Helical" evidence="9">
    <location>
        <begin position="136"/>
        <end position="156"/>
    </location>
</feature>
<gene>
    <name evidence="11" type="ORF">SAMN06265221_1203</name>
</gene>
<feature type="transmembrane region" description="Helical" evidence="9">
    <location>
        <begin position="264"/>
        <end position="289"/>
    </location>
</feature>
<proteinExistence type="inferred from homology"/>
<evidence type="ECO:0000256" key="6">
    <source>
        <dbReference type="ARBA" id="ARBA00022927"/>
    </source>
</evidence>
<comment type="subcellular location">
    <subcellularLocation>
        <location evidence="1 9">Cell membrane</location>
        <topology evidence="1 9">Multi-pass membrane protein</topology>
    </subcellularLocation>
</comment>
<accession>A0A521FD65</accession>
<dbReference type="InterPro" id="IPR025966">
    <property type="entry name" value="OppC_N"/>
</dbReference>
<dbReference type="PROSITE" id="PS50928">
    <property type="entry name" value="ABC_TM1"/>
    <property type="match status" value="1"/>
</dbReference>
<dbReference type="GO" id="GO:0015031">
    <property type="term" value="P:protein transport"/>
    <property type="evidence" value="ECO:0007669"/>
    <property type="project" value="UniProtKB-KW"/>
</dbReference>
<dbReference type="OrthoDB" id="9766870at2"/>
<dbReference type="EMBL" id="FXTK01000020">
    <property type="protein sequence ID" value="SMO93450.1"/>
    <property type="molecule type" value="Genomic_DNA"/>
</dbReference>
<evidence type="ECO:0000256" key="4">
    <source>
        <dbReference type="ARBA" id="ARBA00022692"/>
    </source>
</evidence>
<dbReference type="InterPro" id="IPR000515">
    <property type="entry name" value="MetI-like"/>
</dbReference>
<dbReference type="Proteomes" id="UP000319014">
    <property type="component" value="Unassembled WGS sequence"/>
</dbReference>
<feature type="transmembrane region" description="Helical" evidence="9">
    <location>
        <begin position="32"/>
        <end position="55"/>
    </location>
</feature>
<protein>
    <submittedName>
        <fullName evidence="11">Peptide/nickel transport system permease protein</fullName>
    </submittedName>
</protein>
<keyword evidence="7 9" id="KW-1133">Transmembrane helix</keyword>
<keyword evidence="4 9" id="KW-0812">Transmembrane</keyword>
<evidence type="ECO:0000256" key="5">
    <source>
        <dbReference type="ARBA" id="ARBA00022856"/>
    </source>
</evidence>
<evidence type="ECO:0000256" key="9">
    <source>
        <dbReference type="RuleBase" id="RU363032"/>
    </source>
</evidence>
<evidence type="ECO:0000259" key="10">
    <source>
        <dbReference type="PROSITE" id="PS50928"/>
    </source>
</evidence>
<organism evidence="11 12">
    <name type="scientific">Paracoccus laeviglucosivorans</name>
    <dbReference type="NCBI Taxonomy" id="1197861"/>
    <lineage>
        <taxon>Bacteria</taxon>
        <taxon>Pseudomonadati</taxon>
        <taxon>Pseudomonadota</taxon>
        <taxon>Alphaproteobacteria</taxon>
        <taxon>Rhodobacterales</taxon>
        <taxon>Paracoccaceae</taxon>
        <taxon>Paracoccus</taxon>
    </lineage>
</organism>
<comment type="similarity">
    <text evidence="9">Belongs to the binding-protein-dependent transport system permease family.</text>
</comment>
<evidence type="ECO:0000313" key="11">
    <source>
        <dbReference type="EMBL" id="SMO93450.1"/>
    </source>
</evidence>
<dbReference type="PANTHER" id="PTHR43386">
    <property type="entry name" value="OLIGOPEPTIDE TRANSPORT SYSTEM PERMEASE PROTEIN APPC"/>
    <property type="match status" value="1"/>
</dbReference>
<evidence type="ECO:0000256" key="8">
    <source>
        <dbReference type="ARBA" id="ARBA00023136"/>
    </source>
</evidence>
<keyword evidence="8 9" id="KW-0472">Membrane</keyword>
<evidence type="ECO:0000256" key="3">
    <source>
        <dbReference type="ARBA" id="ARBA00022475"/>
    </source>
</evidence>
<dbReference type="Pfam" id="PF12911">
    <property type="entry name" value="OppC_N"/>
    <property type="match status" value="1"/>
</dbReference>
<reference evidence="11 12" key="1">
    <citation type="submission" date="2017-05" db="EMBL/GenBank/DDBJ databases">
        <authorList>
            <person name="Varghese N."/>
            <person name="Submissions S."/>
        </authorList>
    </citation>
    <scope>NUCLEOTIDE SEQUENCE [LARGE SCALE GENOMIC DNA]</scope>
    <source>
        <strain evidence="11 12">DSM 100094</strain>
    </source>
</reference>
<dbReference type="Pfam" id="PF00528">
    <property type="entry name" value="BPD_transp_1"/>
    <property type="match status" value="1"/>
</dbReference>
<dbReference type="CDD" id="cd06261">
    <property type="entry name" value="TM_PBP2"/>
    <property type="match status" value="1"/>
</dbReference>
<dbReference type="InterPro" id="IPR050366">
    <property type="entry name" value="BP-dependent_transpt_permease"/>
</dbReference>
<evidence type="ECO:0000256" key="2">
    <source>
        <dbReference type="ARBA" id="ARBA00022448"/>
    </source>
</evidence>
<name>A0A521FD65_9RHOB</name>
<dbReference type="GO" id="GO:0055085">
    <property type="term" value="P:transmembrane transport"/>
    <property type="evidence" value="ECO:0007669"/>
    <property type="project" value="InterPro"/>
</dbReference>
<dbReference type="Gene3D" id="1.10.3720.10">
    <property type="entry name" value="MetI-like"/>
    <property type="match status" value="1"/>
</dbReference>
<dbReference type="RefSeq" id="WP_142664403.1">
    <property type="nucleotide sequence ID" value="NZ_FXTK01000020.1"/>
</dbReference>
<sequence>MSQIDHSSTPLARPAKGRGTMRILRALVQDRAAMIAACFLVLLILSATLGASLLASHASGVNMAMRNAPPQLSGGWAYLLGGDNLGRSLLARLVVGSRTTLGIAASAVICSMVIGATLGLIAGLRSGIVGDVIMRVTDVIMSFPALLTALIVLYLLGPSVANLVLVLAITRIPVYLRTVRAEVLEIRRRPFVNAARSMGASEFWVVRHHLLPLILPTLLTIASVDFAAVIIAESGLSFLGLGIQPPTFTWGAMVATGRAYLTQAWWVTFFPGLAIMLTTLSLTLLSNWLRLVTDPNQRWRFAKGGK</sequence>
<keyword evidence="3" id="KW-1003">Cell membrane</keyword>
<keyword evidence="12" id="KW-1185">Reference proteome</keyword>
<dbReference type="GO" id="GO:0005886">
    <property type="term" value="C:plasma membrane"/>
    <property type="evidence" value="ECO:0007669"/>
    <property type="project" value="UniProtKB-SubCell"/>
</dbReference>
<dbReference type="SUPFAM" id="SSF161098">
    <property type="entry name" value="MetI-like"/>
    <property type="match status" value="1"/>
</dbReference>
<dbReference type="InterPro" id="IPR035906">
    <property type="entry name" value="MetI-like_sf"/>
</dbReference>
<keyword evidence="5" id="KW-0571">Peptide transport</keyword>
<evidence type="ECO:0000256" key="1">
    <source>
        <dbReference type="ARBA" id="ARBA00004651"/>
    </source>
</evidence>
<dbReference type="PANTHER" id="PTHR43386:SF1">
    <property type="entry name" value="D,D-DIPEPTIDE TRANSPORT SYSTEM PERMEASE PROTEIN DDPC-RELATED"/>
    <property type="match status" value="1"/>
</dbReference>
<feature type="transmembrane region" description="Helical" evidence="9">
    <location>
        <begin position="101"/>
        <end position="124"/>
    </location>
</feature>
<dbReference type="AlphaFoldDB" id="A0A521FD65"/>
<keyword evidence="6" id="KW-0653">Protein transport</keyword>